<dbReference type="GO" id="GO:0016793">
    <property type="term" value="F:triphosphoric monoester hydrolase activity"/>
    <property type="evidence" value="ECO:0007669"/>
    <property type="project" value="InterPro"/>
</dbReference>
<gene>
    <name evidence="4" type="ORF">MFMK1_001131</name>
</gene>
<dbReference type="SUPFAM" id="SSF109604">
    <property type="entry name" value="HD-domain/PDEase-like"/>
    <property type="match status" value="1"/>
</dbReference>
<dbReference type="RefSeq" id="WP_366924177.1">
    <property type="nucleotide sequence ID" value="NZ_CP121694.1"/>
</dbReference>
<dbReference type="NCBIfam" id="TIGR01353">
    <property type="entry name" value="dGTP_triPase"/>
    <property type="match status" value="1"/>
</dbReference>
<evidence type="ECO:0000313" key="4">
    <source>
        <dbReference type="EMBL" id="WRO21328.1"/>
    </source>
</evidence>
<evidence type="ECO:0000256" key="1">
    <source>
        <dbReference type="ARBA" id="ARBA00022801"/>
    </source>
</evidence>
<dbReference type="KEGG" id="dbc:MFMK1_001131"/>
<dbReference type="NCBIfam" id="NF002327">
    <property type="entry name" value="PRK01286.1-2"/>
    <property type="match status" value="1"/>
</dbReference>
<evidence type="ECO:0000259" key="3">
    <source>
        <dbReference type="PROSITE" id="PS51831"/>
    </source>
</evidence>
<accession>A0AAU0UQ71</accession>
<dbReference type="InterPro" id="IPR023023">
    <property type="entry name" value="dNTPase_2"/>
</dbReference>
<dbReference type="CDD" id="cd00077">
    <property type="entry name" value="HDc"/>
    <property type="match status" value="1"/>
</dbReference>
<dbReference type="InterPro" id="IPR006674">
    <property type="entry name" value="HD_domain"/>
</dbReference>
<evidence type="ECO:0000313" key="5">
    <source>
        <dbReference type="Proteomes" id="UP001329915"/>
    </source>
</evidence>
<dbReference type="PANTHER" id="PTHR35795:SF1">
    <property type="entry name" value="BIS(5'-NUCLEOSYL)-TETRAPHOSPHATASE, SYMMETRICAL"/>
    <property type="match status" value="1"/>
</dbReference>
<dbReference type="PROSITE" id="PS51831">
    <property type="entry name" value="HD"/>
    <property type="match status" value="1"/>
</dbReference>
<sequence length="328" mass="37743">MNLREQSEKWEHQHLLPNAAFSDRSKGRVRDDEPCPVRTVFQRDRDRIIHCKAFRRLKHKTQVFLAPEGDHFRTRLTHTLEVSQIARTVARALRLNEDLTEAIALGHDLGHTPFGHAGEDALDKVYPGGFEHNRQSLRVVDSLEQGKGLNLTFEVRDGILNHTGPDRPITLEGQIVKIADRIAYINHDIDDAIRAEVIREEQLPRECTAMIGKHHRERINTMVTDMIMNSSDKDRISMSDEVWQATDKLRTFLFENVYIGSPAKAEQDKAVRMLQALYQYYSENPDKLPPGWEQDGASQAACDYIAGMTDRYAIKLYQQLFVPRGYHM</sequence>
<dbReference type="Pfam" id="PF13286">
    <property type="entry name" value="HD_assoc"/>
    <property type="match status" value="1"/>
</dbReference>
<evidence type="ECO:0000256" key="2">
    <source>
        <dbReference type="HAMAP-Rule" id="MF_01212"/>
    </source>
</evidence>
<dbReference type="PANTHER" id="PTHR35795">
    <property type="entry name" value="SLR1885 PROTEIN"/>
    <property type="match status" value="1"/>
</dbReference>
<dbReference type="InterPro" id="IPR006261">
    <property type="entry name" value="dGTPase"/>
</dbReference>
<keyword evidence="5" id="KW-1185">Reference proteome</keyword>
<dbReference type="Pfam" id="PF01966">
    <property type="entry name" value="HD"/>
    <property type="match status" value="1"/>
</dbReference>
<proteinExistence type="inferred from homology"/>
<dbReference type="AlphaFoldDB" id="A0AAU0UQ71"/>
<feature type="domain" description="HD" evidence="3">
    <location>
        <begin position="75"/>
        <end position="185"/>
    </location>
</feature>
<name>A0AAU0UQ71_9FIRM</name>
<dbReference type="Gene3D" id="1.10.3210.10">
    <property type="entry name" value="Hypothetical protein af1432"/>
    <property type="match status" value="1"/>
</dbReference>
<dbReference type="HAMAP" id="MF_01212">
    <property type="entry name" value="dGTPase_type2"/>
    <property type="match status" value="1"/>
</dbReference>
<comment type="similarity">
    <text evidence="2">Belongs to the dGTPase family. Type 2 subfamily.</text>
</comment>
<reference evidence="4 5" key="1">
    <citation type="submission" date="2023-04" db="EMBL/GenBank/DDBJ databases">
        <authorList>
            <person name="Hsu D."/>
        </authorList>
    </citation>
    <scope>NUCLEOTIDE SEQUENCE [LARGE SCALE GENOMIC DNA]</scope>
    <source>
        <strain evidence="4 5">MK1</strain>
    </source>
</reference>
<dbReference type="InterPro" id="IPR051094">
    <property type="entry name" value="Diverse_Catalytic_Enzymes"/>
</dbReference>
<keyword evidence="1 2" id="KW-0378">Hydrolase</keyword>
<dbReference type="InterPro" id="IPR026875">
    <property type="entry name" value="PHydrolase_assoc_dom"/>
</dbReference>
<dbReference type="SMART" id="SM00471">
    <property type="entry name" value="HDc"/>
    <property type="match status" value="1"/>
</dbReference>
<dbReference type="Proteomes" id="UP001329915">
    <property type="component" value="Chromosome"/>
</dbReference>
<protein>
    <recommendedName>
        <fullName evidence="2">Deoxyguanosinetriphosphate triphosphohydrolase-like protein</fullName>
    </recommendedName>
</protein>
<dbReference type="EMBL" id="CP121694">
    <property type="protein sequence ID" value="WRO21328.1"/>
    <property type="molecule type" value="Genomic_DNA"/>
</dbReference>
<organism evidence="4 5">
    <name type="scientific">Metallumcola ferriviriculae</name>
    <dbReference type="NCBI Taxonomy" id="3039180"/>
    <lineage>
        <taxon>Bacteria</taxon>
        <taxon>Bacillati</taxon>
        <taxon>Bacillota</taxon>
        <taxon>Clostridia</taxon>
        <taxon>Neomoorellales</taxon>
        <taxon>Desulfitibacteraceae</taxon>
        <taxon>Metallumcola</taxon>
    </lineage>
</organism>
<dbReference type="InterPro" id="IPR003607">
    <property type="entry name" value="HD/PDEase_dom"/>
</dbReference>